<gene>
    <name evidence="2" type="ORF">OsI_18789</name>
</gene>
<dbReference type="Gramene" id="BGIOSGA018645-TA">
    <property type="protein sequence ID" value="BGIOSGA018645-PA"/>
    <property type="gene ID" value="BGIOSGA018645"/>
</dbReference>
<dbReference type="AlphaFoldDB" id="A2Y1B0"/>
<organism evidence="2 3">
    <name type="scientific">Oryza sativa subsp. indica</name>
    <name type="common">Rice</name>
    <dbReference type="NCBI Taxonomy" id="39946"/>
    <lineage>
        <taxon>Eukaryota</taxon>
        <taxon>Viridiplantae</taxon>
        <taxon>Streptophyta</taxon>
        <taxon>Embryophyta</taxon>
        <taxon>Tracheophyta</taxon>
        <taxon>Spermatophyta</taxon>
        <taxon>Magnoliopsida</taxon>
        <taxon>Liliopsida</taxon>
        <taxon>Poales</taxon>
        <taxon>Poaceae</taxon>
        <taxon>BOP clade</taxon>
        <taxon>Oryzoideae</taxon>
        <taxon>Oryzeae</taxon>
        <taxon>Oryzinae</taxon>
        <taxon>Oryza</taxon>
        <taxon>Oryza sativa</taxon>
    </lineage>
</organism>
<name>A2Y1B0_ORYSI</name>
<evidence type="ECO:0000313" key="2">
    <source>
        <dbReference type="EMBL" id="EAY96870.1"/>
    </source>
</evidence>
<proteinExistence type="predicted"/>
<dbReference type="HOGENOM" id="CLU_1952390_0_0_1"/>
<accession>A2Y1B0</accession>
<protein>
    <submittedName>
        <fullName evidence="2">Uncharacterized protein</fullName>
    </submittedName>
</protein>
<keyword evidence="3" id="KW-1185">Reference proteome</keyword>
<sequence length="129" mass="14032">MTVRGRREGNATPVVVGGHGYVRAARGKVGEPWMSSCTREGLGSPAGWGSLLREIGLANGFMPTRTPIRSPIGSDGEDRGGLRLLPAGRRGGSRAYRKEVAGGLSCSLEKWRMEKGYETNMWVQHSWVF</sequence>
<feature type="region of interest" description="Disordered" evidence="1">
    <location>
        <begin position="66"/>
        <end position="86"/>
    </location>
</feature>
<dbReference type="EMBL" id="CM000130">
    <property type="protein sequence ID" value="EAY96870.1"/>
    <property type="molecule type" value="Genomic_DNA"/>
</dbReference>
<dbReference type="Proteomes" id="UP000007015">
    <property type="component" value="Chromosome 5"/>
</dbReference>
<evidence type="ECO:0000256" key="1">
    <source>
        <dbReference type="SAM" id="MobiDB-lite"/>
    </source>
</evidence>
<evidence type="ECO:0000313" key="3">
    <source>
        <dbReference type="Proteomes" id="UP000007015"/>
    </source>
</evidence>
<reference evidence="2 3" key="1">
    <citation type="journal article" date="2005" name="PLoS Biol.">
        <title>The genomes of Oryza sativa: a history of duplications.</title>
        <authorList>
            <person name="Yu J."/>
            <person name="Wang J."/>
            <person name="Lin W."/>
            <person name="Li S."/>
            <person name="Li H."/>
            <person name="Zhou J."/>
            <person name="Ni P."/>
            <person name="Dong W."/>
            <person name="Hu S."/>
            <person name="Zeng C."/>
            <person name="Zhang J."/>
            <person name="Zhang Y."/>
            <person name="Li R."/>
            <person name="Xu Z."/>
            <person name="Li S."/>
            <person name="Li X."/>
            <person name="Zheng H."/>
            <person name="Cong L."/>
            <person name="Lin L."/>
            <person name="Yin J."/>
            <person name="Geng J."/>
            <person name="Li G."/>
            <person name="Shi J."/>
            <person name="Liu J."/>
            <person name="Lv H."/>
            <person name="Li J."/>
            <person name="Wang J."/>
            <person name="Deng Y."/>
            <person name="Ran L."/>
            <person name="Shi X."/>
            <person name="Wang X."/>
            <person name="Wu Q."/>
            <person name="Li C."/>
            <person name="Ren X."/>
            <person name="Wang J."/>
            <person name="Wang X."/>
            <person name="Li D."/>
            <person name="Liu D."/>
            <person name="Zhang X."/>
            <person name="Ji Z."/>
            <person name="Zhao W."/>
            <person name="Sun Y."/>
            <person name="Zhang Z."/>
            <person name="Bao J."/>
            <person name="Han Y."/>
            <person name="Dong L."/>
            <person name="Ji J."/>
            <person name="Chen P."/>
            <person name="Wu S."/>
            <person name="Liu J."/>
            <person name="Xiao Y."/>
            <person name="Bu D."/>
            <person name="Tan J."/>
            <person name="Yang L."/>
            <person name="Ye C."/>
            <person name="Zhang J."/>
            <person name="Xu J."/>
            <person name="Zhou Y."/>
            <person name="Yu Y."/>
            <person name="Zhang B."/>
            <person name="Zhuang S."/>
            <person name="Wei H."/>
            <person name="Liu B."/>
            <person name="Lei M."/>
            <person name="Yu H."/>
            <person name="Li Y."/>
            <person name="Xu H."/>
            <person name="Wei S."/>
            <person name="He X."/>
            <person name="Fang L."/>
            <person name="Zhang Z."/>
            <person name="Zhang Y."/>
            <person name="Huang X."/>
            <person name="Su Z."/>
            <person name="Tong W."/>
            <person name="Li J."/>
            <person name="Tong Z."/>
            <person name="Li S."/>
            <person name="Ye J."/>
            <person name="Wang L."/>
            <person name="Fang L."/>
            <person name="Lei T."/>
            <person name="Chen C."/>
            <person name="Chen H."/>
            <person name="Xu Z."/>
            <person name="Li H."/>
            <person name="Huang H."/>
            <person name="Zhang F."/>
            <person name="Xu H."/>
            <person name="Li N."/>
            <person name="Zhao C."/>
            <person name="Li S."/>
            <person name="Dong L."/>
            <person name="Huang Y."/>
            <person name="Li L."/>
            <person name="Xi Y."/>
            <person name="Qi Q."/>
            <person name="Li W."/>
            <person name="Zhang B."/>
            <person name="Hu W."/>
            <person name="Zhang Y."/>
            <person name="Tian X."/>
            <person name="Jiao Y."/>
            <person name="Liang X."/>
            <person name="Jin J."/>
            <person name="Gao L."/>
            <person name="Zheng W."/>
            <person name="Hao B."/>
            <person name="Liu S."/>
            <person name="Wang W."/>
            <person name="Yuan L."/>
            <person name="Cao M."/>
            <person name="McDermott J."/>
            <person name="Samudrala R."/>
            <person name="Wang J."/>
            <person name="Wong G.K."/>
            <person name="Yang H."/>
        </authorList>
    </citation>
    <scope>NUCLEOTIDE SEQUENCE [LARGE SCALE GENOMIC DNA]</scope>
    <source>
        <strain evidence="3">cv. 93-11</strain>
    </source>
</reference>